<dbReference type="STRING" id="650164.K5WNI8"/>
<dbReference type="EMBL" id="JH930468">
    <property type="protein sequence ID" value="EKM60774.1"/>
    <property type="molecule type" value="Genomic_DNA"/>
</dbReference>
<reference evidence="1 2" key="1">
    <citation type="journal article" date="2012" name="BMC Genomics">
        <title>Comparative genomics of the white-rot fungi, Phanerochaete carnosa and P. chrysosporium, to elucidate the genetic basis of the distinct wood types they colonize.</title>
        <authorList>
            <person name="Suzuki H."/>
            <person name="MacDonald J."/>
            <person name="Syed K."/>
            <person name="Salamov A."/>
            <person name="Hori C."/>
            <person name="Aerts A."/>
            <person name="Henrissat B."/>
            <person name="Wiebenga A."/>
            <person name="vanKuyk P.A."/>
            <person name="Barry K."/>
            <person name="Lindquist E."/>
            <person name="LaButti K."/>
            <person name="Lapidus A."/>
            <person name="Lucas S."/>
            <person name="Coutinho P."/>
            <person name="Gong Y."/>
            <person name="Samejima M."/>
            <person name="Mahadevan R."/>
            <person name="Abou-Zaid M."/>
            <person name="de Vries R.P."/>
            <person name="Igarashi K."/>
            <person name="Yadav J.S."/>
            <person name="Grigoriev I.V."/>
            <person name="Master E.R."/>
        </authorList>
    </citation>
    <scope>NUCLEOTIDE SEQUENCE [LARGE SCALE GENOMIC DNA]</scope>
    <source>
        <strain evidence="1 2">HHB-10118-sp</strain>
    </source>
</reference>
<organism evidence="1 2">
    <name type="scientific">Phanerochaete carnosa (strain HHB-10118-sp)</name>
    <name type="common">White-rot fungus</name>
    <name type="synonym">Peniophora carnosa</name>
    <dbReference type="NCBI Taxonomy" id="650164"/>
    <lineage>
        <taxon>Eukaryota</taxon>
        <taxon>Fungi</taxon>
        <taxon>Dikarya</taxon>
        <taxon>Basidiomycota</taxon>
        <taxon>Agaricomycotina</taxon>
        <taxon>Agaricomycetes</taxon>
        <taxon>Polyporales</taxon>
        <taxon>Phanerochaetaceae</taxon>
        <taxon>Phanerochaete</taxon>
    </lineage>
</organism>
<dbReference type="HOGENOM" id="CLU_1870061_0_0_1"/>
<proteinExistence type="predicted"/>
<keyword evidence="2" id="KW-1185">Reference proteome</keyword>
<dbReference type="RefSeq" id="XP_007390220.1">
    <property type="nucleotide sequence ID" value="XM_007390158.1"/>
</dbReference>
<dbReference type="Gene3D" id="3.40.50.720">
    <property type="entry name" value="NAD(P)-binding Rossmann-like Domain"/>
    <property type="match status" value="1"/>
</dbReference>
<feature type="non-terminal residue" evidence="1">
    <location>
        <position position="1"/>
    </location>
</feature>
<gene>
    <name evidence="1" type="ORF">PHACADRAFT_84631</name>
</gene>
<dbReference type="Proteomes" id="UP000008370">
    <property type="component" value="Unassembled WGS sequence"/>
</dbReference>
<evidence type="ECO:0000313" key="2">
    <source>
        <dbReference type="Proteomes" id="UP000008370"/>
    </source>
</evidence>
<dbReference type="InParanoid" id="K5WNI8"/>
<accession>K5WNI8</accession>
<evidence type="ECO:0008006" key="3">
    <source>
        <dbReference type="Google" id="ProtNLM"/>
    </source>
</evidence>
<sequence>SGKDLEIASEMATLESTVETFKKVTGLPAVAVYQTVEEYWANWKNTDYPVARERKRGDGSTTWKQNFTAFWHLYRDDVIKRDMAWIRKVNPNGQNLEKWMRENNYKGELDLTLLKQWEDGSPVGPDMERIAETLGKV</sequence>
<dbReference type="OrthoDB" id="300709at2759"/>
<evidence type="ECO:0000313" key="1">
    <source>
        <dbReference type="EMBL" id="EKM60774.1"/>
    </source>
</evidence>
<dbReference type="GeneID" id="18920453"/>
<protein>
    <recommendedName>
        <fullName evidence="3">NmrA-like domain-containing protein</fullName>
    </recommendedName>
</protein>
<name>K5WNI8_PHACS</name>
<dbReference type="AlphaFoldDB" id="K5WNI8"/>
<dbReference type="KEGG" id="pco:PHACADRAFT_84631"/>